<dbReference type="EMBL" id="JACRAF010000004">
    <property type="protein sequence ID" value="MBI4920297.1"/>
    <property type="molecule type" value="Genomic_DNA"/>
</dbReference>
<comment type="caution">
    <text evidence="2">The sequence shown here is derived from an EMBL/GenBank/DDBJ whole genome shotgun (WGS) entry which is preliminary data.</text>
</comment>
<name>A0A933KZ67_9HYPH</name>
<sequence length="115" mass="11689">MTTPTFKLATVLMIGAALAATPALAAAFTAGNHGPAELPVNRDAPFTLPGAVTPMPTPKVDVASISRGLFDQDPAAALASLGTVTLSRDGSIAETEASDALRGVFETEMQGHKVD</sequence>
<feature type="chain" id="PRO_5037488257" evidence="1">
    <location>
        <begin position="26"/>
        <end position="115"/>
    </location>
</feature>
<gene>
    <name evidence="2" type="ORF">HY834_00985</name>
</gene>
<evidence type="ECO:0000313" key="2">
    <source>
        <dbReference type="EMBL" id="MBI4920297.1"/>
    </source>
</evidence>
<evidence type="ECO:0000313" key="3">
    <source>
        <dbReference type="Proteomes" id="UP000782610"/>
    </source>
</evidence>
<protein>
    <submittedName>
        <fullName evidence="2">Uncharacterized protein</fullName>
    </submittedName>
</protein>
<organism evidence="2 3">
    <name type="scientific">Devosia nanyangense</name>
    <dbReference type="NCBI Taxonomy" id="1228055"/>
    <lineage>
        <taxon>Bacteria</taxon>
        <taxon>Pseudomonadati</taxon>
        <taxon>Pseudomonadota</taxon>
        <taxon>Alphaproteobacteria</taxon>
        <taxon>Hyphomicrobiales</taxon>
        <taxon>Devosiaceae</taxon>
        <taxon>Devosia</taxon>
    </lineage>
</organism>
<reference evidence="2" key="1">
    <citation type="submission" date="2020-07" db="EMBL/GenBank/DDBJ databases">
        <title>Huge and variable diversity of episymbiotic CPR bacteria and DPANN archaea in groundwater ecosystems.</title>
        <authorList>
            <person name="He C.Y."/>
            <person name="Keren R."/>
            <person name="Whittaker M."/>
            <person name="Farag I.F."/>
            <person name="Doudna J."/>
            <person name="Cate J.H.D."/>
            <person name="Banfield J.F."/>
        </authorList>
    </citation>
    <scope>NUCLEOTIDE SEQUENCE</scope>
    <source>
        <strain evidence="2">NC_groundwater_1586_Pr3_B-0.1um_66_15</strain>
    </source>
</reference>
<keyword evidence="1" id="KW-0732">Signal</keyword>
<dbReference type="Proteomes" id="UP000782610">
    <property type="component" value="Unassembled WGS sequence"/>
</dbReference>
<feature type="signal peptide" evidence="1">
    <location>
        <begin position="1"/>
        <end position="25"/>
    </location>
</feature>
<dbReference type="AlphaFoldDB" id="A0A933KZ67"/>
<accession>A0A933KZ67</accession>
<evidence type="ECO:0000256" key="1">
    <source>
        <dbReference type="SAM" id="SignalP"/>
    </source>
</evidence>
<proteinExistence type="predicted"/>